<proteinExistence type="predicted"/>
<dbReference type="Pfam" id="PF00015">
    <property type="entry name" value="MCPsignal"/>
    <property type="match status" value="1"/>
</dbReference>
<keyword evidence="1 2" id="KW-0807">Transducer</keyword>
<feature type="domain" description="Methyl-accepting transducer" evidence="4">
    <location>
        <begin position="112"/>
        <end position="288"/>
    </location>
</feature>
<dbReference type="PANTHER" id="PTHR32089:SF112">
    <property type="entry name" value="LYSOZYME-LIKE PROTEIN-RELATED"/>
    <property type="match status" value="1"/>
</dbReference>
<dbReference type="PANTHER" id="PTHR32089">
    <property type="entry name" value="METHYL-ACCEPTING CHEMOTAXIS PROTEIN MCPB"/>
    <property type="match status" value="1"/>
</dbReference>
<dbReference type="SUPFAM" id="SSF58104">
    <property type="entry name" value="Methyl-accepting chemotaxis protein (MCP) signaling domain"/>
    <property type="match status" value="1"/>
</dbReference>
<evidence type="ECO:0000256" key="3">
    <source>
        <dbReference type="SAM" id="Coils"/>
    </source>
</evidence>
<keyword evidence="6" id="KW-1185">Reference proteome</keyword>
<dbReference type="RefSeq" id="WP_066442383.1">
    <property type="nucleotide sequence ID" value="NZ_CANKUS010000001.1"/>
</dbReference>
<dbReference type="Gene3D" id="1.10.287.950">
    <property type="entry name" value="Methyl-accepting chemotaxis protein"/>
    <property type="match status" value="1"/>
</dbReference>
<reference evidence="5 6" key="1">
    <citation type="submission" date="2021-03" db="EMBL/GenBank/DDBJ databases">
        <title>The first data on the complete genome of the tetrodotoxin-producing bacterium.</title>
        <authorList>
            <person name="Melnikova D.I."/>
            <person name="Nijland R."/>
            <person name="Magarlamov T.Y."/>
        </authorList>
    </citation>
    <scope>NUCLEOTIDE SEQUENCE [LARGE SCALE GENOMIC DNA]</scope>
    <source>
        <strain evidence="5 6">1839</strain>
    </source>
</reference>
<sequence length="318" mass="35299">MLLIGKKNTKKLELERKELEDSIRKQVEEEMAHKEAALQETIFDFLHDLQHTLHQHEMVNGQHHTLGSLVGSIKTHFDHVKSLSEDSVLNSKDLSQKGEVLIHSAGEMVSRSNDGRASILKSEELMKQLGAQLEENSRKMEQLNERSKEIEMIVKVIKEIADQTNLLALNASIEAARAGEQGKGFAVVAEEVRKLAENTAESTANISSLTKNIQQDIGATLQSTLQSSHLIQEGMEISSGSTTAIDSISSIISTVQKEVGEVMQQIGKQTYQSQETADEISKTKHIFDEVNALLKQHIDDASVVDEKLEKVIDQLSNK</sequence>
<dbReference type="PROSITE" id="PS50111">
    <property type="entry name" value="CHEMOTAXIS_TRANSDUC_2"/>
    <property type="match status" value="1"/>
</dbReference>
<gene>
    <name evidence="5" type="ORF">J1899_20755</name>
</gene>
<dbReference type="EMBL" id="CP071709">
    <property type="protein sequence ID" value="QVY61342.1"/>
    <property type="molecule type" value="Genomic_DNA"/>
</dbReference>
<dbReference type="SMART" id="SM00283">
    <property type="entry name" value="MA"/>
    <property type="match status" value="1"/>
</dbReference>
<dbReference type="Proteomes" id="UP000679247">
    <property type="component" value="Chromosome"/>
</dbReference>
<name>A0ABX8FCT8_9BACI</name>
<dbReference type="InterPro" id="IPR004089">
    <property type="entry name" value="MCPsignal_dom"/>
</dbReference>
<protein>
    <recommendedName>
        <fullName evidence="4">Methyl-accepting transducer domain-containing protein</fullName>
    </recommendedName>
</protein>
<feature type="coiled-coil region" evidence="3">
    <location>
        <begin position="126"/>
        <end position="153"/>
    </location>
</feature>
<evidence type="ECO:0000256" key="2">
    <source>
        <dbReference type="PROSITE-ProRule" id="PRU00284"/>
    </source>
</evidence>
<evidence type="ECO:0000256" key="1">
    <source>
        <dbReference type="ARBA" id="ARBA00023224"/>
    </source>
</evidence>
<evidence type="ECO:0000259" key="4">
    <source>
        <dbReference type="PROSITE" id="PS50111"/>
    </source>
</evidence>
<organism evidence="5 6">
    <name type="scientific">Cytobacillus gottheilii</name>
    <dbReference type="NCBI Taxonomy" id="859144"/>
    <lineage>
        <taxon>Bacteria</taxon>
        <taxon>Bacillati</taxon>
        <taxon>Bacillota</taxon>
        <taxon>Bacilli</taxon>
        <taxon>Bacillales</taxon>
        <taxon>Bacillaceae</taxon>
        <taxon>Cytobacillus</taxon>
    </lineage>
</organism>
<keyword evidence="3" id="KW-0175">Coiled coil</keyword>
<evidence type="ECO:0000313" key="5">
    <source>
        <dbReference type="EMBL" id="QVY61342.1"/>
    </source>
</evidence>
<evidence type="ECO:0000313" key="6">
    <source>
        <dbReference type="Proteomes" id="UP000679247"/>
    </source>
</evidence>
<accession>A0ABX8FCT8</accession>